<dbReference type="Proteomes" id="UP000729402">
    <property type="component" value="Unassembled WGS sequence"/>
</dbReference>
<reference evidence="1" key="2">
    <citation type="submission" date="2021-02" db="EMBL/GenBank/DDBJ databases">
        <authorList>
            <person name="Kimball J.A."/>
            <person name="Haas M.W."/>
            <person name="Macchietto M."/>
            <person name="Kono T."/>
            <person name="Duquette J."/>
            <person name="Shao M."/>
        </authorList>
    </citation>
    <scope>NUCLEOTIDE SEQUENCE</scope>
    <source>
        <tissue evidence="1">Fresh leaf tissue</tissue>
    </source>
</reference>
<sequence>MGASAVRCPPATPSCFTTRTNRRDRKRWWKWNGEGNEEEGNSKEMLEEEVDIDVEEATTPEARRGLGKGGDIFSNVEWLLDAPEAGAAMCEVRDGT</sequence>
<keyword evidence="2" id="KW-1185">Reference proteome</keyword>
<name>A0A8J5RFL5_ZIZPA</name>
<organism evidence="1 2">
    <name type="scientific">Zizania palustris</name>
    <name type="common">Northern wild rice</name>
    <dbReference type="NCBI Taxonomy" id="103762"/>
    <lineage>
        <taxon>Eukaryota</taxon>
        <taxon>Viridiplantae</taxon>
        <taxon>Streptophyta</taxon>
        <taxon>Embryophyta</taxon>
        <taxon>Tracheophyta</taxon>
        <taxon>Spermatophyta</taxon>
        <taxon>Magnoliopsida</taxon>
        <taxon>Liliopsida</taxon>
        <taxon>Poales</taxon>
        <taxon>Poaceae</taxon>
        <taxon>BOP clade</taxon>
        <taxon>Oryzoideae</taxon>
        <taxon>Oryzeae</taxon>
        <taxon>Zizaniinae</taxon>
        <taxon>Zizania</taxon>
    </lineage>
</organism>
<proteinExistence type="predicted"/>
<gene>
    <name evidence="1" type="ORF">GUJ93_ZPchr0008g11676</name>
</gene>
<accession>A0A8J5RFL5</accession>
<evidence type="ECO:0000313" key="2">
    <source>
        <dbReference type="Proteomes" id="UP000729402"/>
    </source>
</evidence>
<dbReference type="AlphaFoldDB" id="A0A8J5RFL5"/>
<dbReference type="EMBL" id="JAAALK010000290">
    <property type="protein sequence ID" value="KAG8045757.1"/>
    <property type="molecule type" value="Genomic_DNA"/>
</dbReference>
<evidence type="ECO:0000313" key="1">
    <source>
        <dbReference type="EMBL" id="KAG8045757.1"/>
    </source>
</evidence>
<protein>
    <submittedName>
        <fullName evidence="1">Uncharacterized protein</fullName>
    </submittedName>
</protein>
<reference evidence="1" key="1">
    <citation type="journal article" date="2021" name="bioRxiv">
        <title>Whole Genome Assembly and Annotation of Northern Wild Rice, Zizania palustris L., Supports a Whole Genome Duplication in the Zizania Genus.</title>
        <authorList>
            <person name="Haas M."/>
            <person name="Kono T."/>
            <person name="Macchietto M."/>
            <person name="Millas R."/>
            <person name="McGilp L."/>
            <person name="Shao M."/>
            <person name="Duquette J."/>
            <person name="Hirsch C.N."/>
            <person name="Kimball J."/>
        </authorList>
    </citation>
    <scope>NUCLEOTIDE SEQUENCE</scope>
    <source>
        <tissue evidence="1">Fresh leaf tissue</tissue>
    </source>
</reference>
<comment type="caution">
    <text evidence="1">The sequence shown here is derived from an EMBL/GenBank/DDBJ whole genome shotgun (WGS) entry which is preliminary data.</text>
</comment>